<keyword evidence="17" id="KW-1185">Reference proteome</keyword>
<dbReference type="SUPFAM" id="SSF56935">
    <property type="entry name" value="Porins"/>
    <property type="match status" value="1"/>
</dbReference>
<feature type="signal peptide" evidence="13">
    <location>
        <begin position="1"/>
        <end position="22"/>
    </location>
</feature>
<comment type="subcellular location">
    <subcellularLocation>
        <location evidence="1 10">Cell outer membrane</location>
        <topology evidence="1 10">Multi-pass membrane protein</topology>
    </subcellularLocation>
</comment>
<dbReference type="PANTHER" id="PTHR30069">
    <property type="entry name" value="TONB-DEPENDENT OUTER MEMBRANE RECEPTOR"/>
    <property type="match status" value="1"/>
</dbReference>
<evidence type="ECO:0000256" key="4">
    <source>
        <dbReference type="ARBA" id="ARBA00022452"/>
    </source>
</evidence>
<reference evidence="16 17" key="1">
    <citation type="submission" date="2022-04" db="EMBL/GenBank/DDBJ databases">
        <title>Paracoccus sp. YLB-12 draft genome sequence.</title>
        <authorList>
            <person name="Yu L."/>
        </authorList>
    </citation>
    <scope>NUCLEOTIDE SEQUENCE [LARGE SCALE GENOMIC DNA]</scope>
    <source>
        <strain evidence="16 17">YLB-12</strain>
    </source>
</reference>
<dbReference type="InterPro" id="IPR012910">
    <property type="entry name" value="Plug_dom"/>
</dbReference>
<evidence type="ECO:0000256" key="12">
    <source>
        <dbReference type="RuleBase" id="RU003357"/>
    </source>
</evidence>
<evidence type="ECO:0000313" key="17">
    <source>
        <dbReference type="Proteomes" id="UP001320702"/>
    </source>
</evidence>
<keyword evidence="9 10" id="KW-0998">Cell outer membrane</keyword>
<keyword evidence="4 10" id="KW-1134">Transmembrane beta strand</keyword>
<dbReference type="InterPro" id="IPR036942">
    <property type="entry name" value="Beta-barrel_TonB_sf"/>
</dbReference>
<dbReference type="PANTHER" id="PTHR30069:SF41">
    <property type="entry name" value="HEME_HEMOPEXIN UTILIZATION PROTEIN C"/>
    <property type="match status" value="1"/>
</dbReference>
<accession>A0ABT2K9S3</accession>
<dbReference type="Gene3D" id="2.40.170.20">
    <property type="entry name" value="TonB-dependent receptor, beta-barrel domain"/>
    <property type="match status" value="1"/>
</dbReference>
<evidence type="ECO:0000256" key="9">
    <source>
        <dbReference type="ARBA" id="ARBA00023237"/>
    </source>
</evidence>
<evidence type="ECO:0000313" key="16">
    <source>
        <dbReference type="EMBL" id="MCT4333278.1"/>
    </source>
</evidence>
<keyword evidence="5 10" id="KW-0812">Transmembrane</keyword>
<comment type="similarity">
    <text evidence="2 10 12">Belongs to the TonB-dependent receptor family.</text>
</comment>
<evidence type="ECO:0000256" key="5">
    <source>
        <dbReference type="ARBA" id="ARBA00022692"/>
    </source>
</evidence>
<dbReference type="Pfam" id="PF00593">
    <property type="entry name" value="TonB_dep_Rec_b-barrel"/>
    <property type="match status" value="1"/>
</dbReference>
<evidence type="ECO:0000256" key="6">
    <source>
        <dbReference type="ARBA" id="ARBA00022729"/>
    </source>
</evidence>
<evidence type="ECO:0000259" key="14">
    <source>
        <dbReference type="Pfam" id="PF00593"/>
    </source>
</evidence>
<dbReference type="Proteomes" id="UP001320702">
    <property type="component" value="Unassembled WGS sequence"/>
</dbReference>
<dbReference type="EMBL" id="JANAVZ010000005">
    <property type="protein sequence ID" value="MCT4333278.1"/>
    <property type="molecule type" value="Genomic_DNA"/>
</dbReference>
<evidence type="ECO:0000256" key="11">
    <source>
        <dbReference type="PROSITE-ProRule" id="PRU10144"/>
    </source>
</evidence>
<gene>
    <name evidence="16" type="ORF">MU516_10410</name>
</gene>
<comment type="caution">
    <text evidence="16">The sequence shown here is derived from an EMBL/GenBank/DDBJ whole genome shotgun (WGS) entry which is preliminary data.</text>
</comment>
<evidence type="ECO:0000256" key="10">
    <source>
        <dbReference type="PROSITE-ProRule" id="PRU01360"/>
    </source>
</evidence>
<dbReference type="InterPro" id="IPR039426">
    <property type="entry name" value="TonB-dep_rcpt-like"/>
</dbReference>
<dbReference type="InterPro" id="IPR000531">
    <property type="entry name" value="Beta-barrel_TonB"/>
</dbReference>
<keyword evidence="8 10" id="KW-0472">Membrane</keyword>
<keyword evidence="6 13" id="KW-0732">Signal</keyword>
<dbReference type="InterPro" id="IPR037066">
    <property type="entry name" value="Plug_dom_sf"/>
</dbReference>
<evidence type="ECO:0000256" key="13">
    <source>
        <dbReference type="SAM" id="SignalP"/>
    </source>
</evidence>
<evidence type="ECO:0000256" key="2">
    <source>
        <dbReference type="ARBA" id="ARBA00009810"/>
    </source>
</evidence>
<keyword evidence="16" id="KW-0675">Receptor</keyword>
<keyword evidence="3 10" id="KW-0813">Transport</keyword>
<evidence type="ECO:0000256" key="7">
    <source>
        <dbReference type="ARBA" id="ARBA00023077"/>
    </source>
</evidence>
<sequence>MKLRRVFPLAGVSILALATASAAQDATISQTPGTIVLSPITLVADGQESVEATGGVVVTKQDIEALHPADVSELFARDSAVTVAAGSGQSKRIHVFGLEQSNLAVSVDGVPQFKDGWHHSGSNVIDPAFLKRVEVNAGAAPADAGFAAAAGAVRYETLGARDLLTAGRTQGGRVGLSYGTNGRGVSANLAGYGVHEGFDWFAMIHAARGDNYDAGNGDEIPGSESAVTGGLVKLGYEFETHRIELSYEHSRDDADRVARMNMDLSDEVFPLKITRDTLSLRYSSTAPTAMWDPEMRFYISRNKYTRPDFIPDRTSGDFAFEAQAVGGVMQNRFAMGPGTITTGIDWAYNDYKIDNFGDTDVRFHTTETMQVGAFVQGRFEFQNGIDLSTGARVDHHRYTDWNGLRKADSGVSVNGTVAYEVSPGYEVFAGASRTWLGYDIGEYGYLHARDSSTFTSPDYEPATATNYKLGVNANRGNWTGNLTLFDTRLDGLANAYFPILENSEEYRSRGVTLSGNYSWGSGRFGASITTAKLTFDGDELPPAGGEATPIGTVASLFVDQEIPQYNLTVGATLDMADRLSGDYIDDNGFEDHPGYGVLNAYAEWRPASYENVVVRLGVDNLLDKAYYERSSYGRNTERDVTPLYAPGRTVTLGLTMDF</sequence>
<dbReference type="PROSITE" id="PS01156">
    <property type="entry name" value="TONB_DEPENDENT_REC_2"/>
    <property type="match status" value="1"/>
</dbReference>
<dbReference type="Pfam" id="PF07715">
    <property type="entry name" value="Plug"/>
    <property type="match status" value="1"/>
</dbReference>
<dbReference type="RefSeq" id="WP_260277165.1">
    <property type="nucleotide sequence ID" value="NZ_JANAVZ010000005.1"/>
</dbReference>
<protein>
    <submittedName>
        <fullName evidence="16">TonB-dependent receptor</fullName>
    </submittedName>
</protein>
<dbReference type="PROSITE" id="PS52016">
    <property type="entry name" value="TONB_DEPENDENT_REC_3"/>
    <property type="match status" value="1"/>
</dbReference>
<proteinExistence type="inferred from homology"/>
<name>A0ABT2K9S3_9RHOB</name>
<dbReference type="InterPro" id="IPR010917">
    <property type="entry name" value="TonB_rcpt_CS"/>
</dbReference>
<evidence type="ECO:0000259" key="15">
    <source>
        <dbReference type="Pfam" id="PF07715"/>
    </source>
</evidence>
<organism evidence="16 17">
    <name type="scientific">Paracoccus maritimus</name>
    <dbReference type="NCBI Taxonomy" id="2933292"/>
    <lineage>
        <taxon>Bacteria</taxon>
        <taxon>Pseudomonadati</taxon>
        <taxon>Pseudomonadota</taxon>
        <taxon>Alphaproteobacteria</taxon>
        <taxon>Rhodobacterales</taxon>
        <taxon>Paracoccaceae</taxon>
        <taxon>Paracoccus</taxon>
    </lineage>
</organism>
<feature type="chain" id="PRO_5046231910" evidence="13">
    <location>
        <begin position="23"/>
        <end position="658"/>
    </location>
</feature>
<evidence type="ECO:0000256" key="3">
    <source>
        <dbReference type="ARBA" id="ARBA00022448"/>
    </source>
</evidence>
<evidence type="ECO:0000256" key="1">
    <source>
        <dbReference type="ARBA" id="ARBA00004571"/>
    </source>
</evidence>
<feature type="domain" description="TonB-dependent receptor-like beta-barrel" evidence="14">
    <location>
        <begin position="177"/>
        <end position="621"/>
    </location>
</feature>
<feature type="short sequence motif" description="TonB C-terminal box" evidence="11">
    <location>
        <begin position="641"/>
        <end position="658"/>
    </location>
</feature>
<feature type="domain" description="TonB-dependent receptor plug" evidence="15">
    <location>
        <begin position="57"/>
        <end position="152"/>
    </location>
</feature>
<evidence type="ECO:0000256" key="8">
    <source>
        <dbReference type="ARBA" id="ARBA00023136"/>
    </source>
</evidence>
<keyword evidence="7 12" id="KW-0798">TonB box</keyword>
<dbReference type="Gene3D" id="2.170.130.10">
    <property type="entry name" value="TonB-dependent receptor, plug domain"/>
    <property type="match status" value="1"/>
</dbReference>